<feature type="modified residue" description="N6-(pyridoxal phosphate)lysine" evidence="8">
    <location>
        <position position="189"/>
    </location>
</feature>
<accession>A0A1M6RXK4</accession>
<organism evidence="12 13">
    <name type="scientific">Tepidibacter formicigenes DSM 15518</name>
    <dbReference type="NCBI Taxonomy" id="1123349"/>
    <lineage>
        <taxon>Bacteria</taxon>
        <taxon>Bacillati</taxon>
        <taxon>Bacillota</taxon>
        <taxon>Clostridia</taxon>
        <taxon>Peptostreptococcales</taxon>
        <taxon>Peptostreptococcaceae</taxon>
        <taxon>Tepidibacter</taxon>
    </lineage>
</organism>
<comment type="similarity">
    <text evidence="2 9">Belongs to the class-V pyridoxal-phosphate-dependent aminotransferase family.</text>
</comment>
<dbReference type="Proteomes" id="UP000242497">
    <property type="component" value="Unassembled WGS sequence"/>
</dbReference>
<dbReference type="FunFam" id="3.40.640.10:FF:000054">
    <property type="entry name" value="Serine--glyoxylate aminotransferase"/>
    <property type="match status" value="1"/>
</dbReference>
<dbReference type="InterPro" id="IPR024169">
    <property type="entry name" value="SP_NH2Trfase/AEP_transaminase"/>
</dbReference>
<evidence type="ECO:0000313" key="13">
    <source>
        <dbReference type="Proteomes" id="UP000242497"/>
    </source>
</evidence>
<keyword evidence="12" id="KW-0808">Transferase</keyword>
<dbReference type="STRING" id="1123349.SAMN02744037_02206"/>
<evidence type="ECO:0000256" key="3">
    <source>
        <dbReference type="ARBA" id="ARBA00011771"/>
    </source>
</evidence>
<comment type="subunit">
    <text evidence="3">Heterodimer of a large and a small subunit.</text>
</comment>
<dbReference type="InterPro" id="IPR015421">
    <property type="entry name" value="PyrdxlP-dep_Trfase_major"/>
</dbReference>
<comment type="cofactor">
    <cofactor evidence="1 8 10">
        <name>pyridoxal 5'-phosphate</name>
        <dbReference type="ChEBI" id="CHEBI:597326"/>
    </cofactor>
</comment>
<proteinExistence type="inferred from homology"/>
<evidence type="ECO:0000256" key="5">
    <source>
        <dbReference type="ARBA" id="ARBA00054899"/>
    </source>
</evidence>
<dbReference type="PROSITE" id="PS00595">
    <property type="entry name" value="AA_TRANSFER_CLASS_5"/>
    <property type="match status" value="1"/>
</dbReference>
<evidence type="ECO:0000256" key="7">
    <source>
        <dbReference type="PIRSR" id="PIRSR000524-1"/>
    </source>
</evidence>
<name>A0A1M6RXK4_9FIRM</name>
<dbReference type="EMBL" id="FRAE01000063">
    <property type="protein sequence ID" value="SHK37171.1"/>
    <property type="molecule type" value="Genomic_DNA"/>
</dbReference>
<dbReference type="Gene3D" id="3.40.640.10">
    <property type="entry name" value="Type I PLP-dependent aspartate aminotransferase-like (Major domain)"/>
    <property type="match status" value="1"/>
</dbReference>
<keyword evidence="12" id="KW-0032">Aminotransferase</keyword>
<evidence type="ECO:0000256" key="4">
    <source>
        <dbReference type="ARBA" id="ARBA00022898"/>
    </source>
</evidence>
<dbReference type="InterPro" id="IPR015422">
    <property type="entry name" value="PyrdxlP-dep_Trfase_small"/>
</dbReference>
<feature type="domain" description="Aminotransferase class V" evidence="11">
    <location>
        <begin position="7"/>
        <end position="324"/>
    </location>
</feature>
<evidence type="ECO:0000256" key="1">
    <source>
        <dbReference type="ARBA" id="ARBA00001933"/>
    </source>
</evidence>
<comment type="function">
    <text evidence="5">Soluble hydrogenase catalyzes both production and consumption of hydrogen from suitable artificial electron donors or acceptors. This subunit catalyzes the tritium-exchange activity.</text>
</comment>
<evidence type="ECO:0000313" key="12">
    <source>
        <dbReference type="EMBL" id="SHK37171.1"/>
    </source>
</evidence>
<dbReference type="PIRSF" id="PIRSF000524">
    <property type="entry name" value="SPT"/>
    <property type="match status" value="1"/>
</dbReference>
<evidence type="ECO:0000256" key="10">
    <source>
        <dbReference type="RuleBase" id="RU004504"/>
    </source>
</evidence>
<evidence type="ECO:0000256" key="9">
    <source>
        <dbReference type="RuleBase" id="RU004075"/>
    </source>
</evidence>
<dbReference type="Pfam" id="PF00266">
    <property type="entry name" value="Aminotran_5"/>
    <property type="match status" value="1"/>
</dbReference>
<dbReference type="GO" id="GO:0004760">
    <property type="term" value="F:L-serine-pyruvate transaminase activity"/>
    <property type="evidence" value="ECO:0007669"/>
    <property type="project" value="TreeGrafter"/>
</dbReference>
<gene>
    <name evidence="12" type="ORF">SAMN02744037_02206</name>
</gene>
<keyword evidence="13" id="KW-1185">Reference proteome</keyword>
<evidence type="ECO:0000256" key="8">
    <source>
        <dbReference type="PIRSR" id="PIRSR000524-50"/>
    </source>
</evidence>
<protein>
    <recommendedName>
        <fullName evidence="6">Tritium exchange subunit</fullName>
    </recommendedName>
</protein>
<dbReference type="InterPro" id="IPR020578">
    <property type="entry name" value="Aminotrans_V_PyrdxlP_BS"/>
</dbReference>
<keyword evidence="4 8" id="KW-0663">Pyridoxal phosphate</keyword>
<dbReference type="SUPFAM" id="SSF53383">
    <property type="entry name" value="PLP-dependent transferases"/>
    <property type="match status" value="1"/>
</dbReference>
<dbReference type="RefSeq" id="WP_072889964.1">
    <property type="nucleotide sequence ID" value="NZ_FRAE01000063.1"/>
</dbReference>
<dbReference type="Gene3D" id="3.90.1150.10">
    <property type="entry name" value="Aspartate Aminotransferase, domain 1"/>
    <property type="match status" value="1"/>
</dbReference>
<dbReference type="GO" id="GO:0008453">
    <property type="term" value="F:alanine-glyoxylate transaminase activity"/>
    <property type="evidence" value="ECO:0007669"/>
    <property type="project" value="TreeGrafter"/>
</dbReference>
<evidence type="ECO:0000256" key="2">
    <source>
        <dbReference type="ARBA" id="ARBA00009236"/>
    </source>
</evidence>
<evidence type="ECO:0000256" key="6">
    <source>
        <dbReference type="ARBA" id="ARBA00079151"/>
    </source>
</evidence>
<dbReference type="InterPro" id="IPR015424">
    <property type="entry name" value="PyrdxlP-dep_Trfase"/>
</dbReference>
<evidence type="ECO:0000259" key="11">
    <source>
        <dbReference type="Pfam" id="PF00266"/>
    </source>
</evidence>
<feature type="binding site" evidence="7">
    <location>
        <position position="333"/>
    </location>
    <ligand>
        <name>substrate</name>
    </ligand>
</feature>
<dbReference type="PANTHER" id="PTHR21152">
    <property type="entry name" value="AMINOTRANSFERASE CLASS V"/>
    <property type="match status" value="1"/>
</dbReference>
<dbReference type="GO" id="GO:0019265">
    <property type="term" value="P:glycine biosynthetic process, by transamination of glyoxylate"/>
    <property type="evidence" value="ECO:0007669"/>
    <property type="project" value="TreeGrafter"/>
</dbReference>
<reference evidence="13" key="1">
    <citation type="submission" date="2016-11" db="EMBL/GenBank/DDBJ databases">
        <authorList>
            <person name="Varghese N."/>
            <person name="Submissions S."/>
        </authorList>
    </citation>
    <scope>NUCLEOTIDE SEQUENCE [LARGE SCALE GENOMIC DNA]</scope>
    <source>
        <strain evidence="13">DSM 15518</strain>
    </source>
</reference>
<dbReference type="AlphaFoldDB" id="A0A1M6RXK4"/>
<dbReference type="PANTHER" id="PTHR21152:SF40">
    <property type="entry name" value="ALANINE--GLYOXYLATE AMINOTRANSFERASE"/>
    <property type="match status" value="1"/>
</dbReference>
<sequence length="360" mass="40786">MYINKLLMTPGPTNVPKRVLNKMNELVFHHRTKEFGRVFEEFNERLKFIFQTNNTVLTFPAAGTGGLEATIVNMFSKKDKILAVSVGVFGDRFIEIGKTFDLDIEVINIPWGKGVEIEEIKSKLREDHKALIVTHNETSTGAVNDIKKIGEFMKDKNQLYIVDAVSSLGGIEIQMDNWNIDVLISASQKALMSPPGLTFVGVNEKAWGFAESSNISKYYFDFKKAKKYMEKEIAQTPYTPAVSLILGTNESLKIIEEEGLYNVYKRHEKLATRFRDGVKKLGLDLFVDKKYYSNTITSIKLQNKADKLKDIMEDEFNIVIAGGQGILKDKIIRVGHMGCVSEEMINLTLDSMKKSLEKIY</sequence>
<dbReference type="InterPro" id="IPR000192">
    <property type="entry name" value="Aminotrans_V_dom"/>
</dbReference>